<dbReference type="PROSITE" id="PS51228">
    <property type="entry name" value="ACB_2"/>
    <property type="match status" value="1"/>
</dbReference>
<organism evidence="4 5">
    <name type="scientific">Spinacia oleracea</name>
    <name type="common">Spinach</name>
    <dbReference type="NCBI Taxonomy" id="3562"/>
    <lineage>
        <taxon>Eukaryota</taxon>
        <taxon>Viridiplantae</taxon>
        <taxon>Streptophyta</taxon>
        <taxon>Embryophyta</taxon>
        <taxon>Tracheophyta</taxon>
        <taxon>Spermatophyta</taxon>
        <taxon>Magnoliopsida</taxon>
        <taxon>eudicotyledons</taxon>
        <taxon>Gunneridae</taxon>
        <taxon>Pentapetalae</taxon>
        <taxon>Caryophyllales</taxon>
        <taxon>Chenopodiaceae</taxon>
        <taxon>Chenopodioideae</taxon>
        <taxon>Anserineae</taxon>
        <taxon>Spinacia</taxon>
    </lineage>
</organism>
<dbReference type="KEGG" id="soe:110801355"/>
<dbReference type="Pfam" id="PF00887">
    <property type="entry name" value="ACBP"/>
    <property type="match status" value="1"/>
</dbReference>
<proteinExistence type="inferred from homology"/>
<dbReference type="PANTHER" id="PTHR23310:SF62">
    <property type="entry name" value="ACYL-COA BINDING PROTEIN 1, ISOFORM A"/>
    <property type="match status" value="1"/>
</dbReference>
<dbReference type="InterPro" id="IPR014352">
    <property type="entry name" value="FERM/acyl-CoA-bd_prot_sf"/>
</dbReference>
<reference evidence="5" key="2">
    <citation type="submission" date="2025-08" db="UniProtKB">
        <authorList>
            <consortium name="RefSeq"/>
        </authorList>
    </citation>
    <scope>IDENTIFICATION</scope>
    <source>
        <tissue evidence="5">Leaf</tissue>
    </source>
</reference>
<reference evidence="4" key="1">
    <citation type="journal article" date="2021" name="Nat. Commun.">
        <title>Genomic analyses provide insights into spinach domestication and the genetic basis of agronomic traits.</title>
        <authorList>
            <person name="Cai X."/>
            <person name="Sun X."/>
            <person name="Xu C."/>
            <person name="Sun H."/>
            <person name="Wang X."/>
            <person name="Ge C."/>
            <person name="Zhang Z."/>
            <person name="Wang Q."/>
            <person name="Fei Z."/>
            <person name="Jiao C."/>
            <person name="Wang Q."/>
        </authorList>
    </citation>
    <scope>NUCLEOTIDE SEQUENCE [LARGE SCALE GENOMIC DNA]</scope>
    <source>
        <strain evidence="4">cv. Varoflay</strain>
    </source>
</reference>
<gene>
    <name evidence="5" type="primary">LOC110801355</name>
</gene>
<protein>
    <submittedName>
        <fullName evidence="5">Acyl-CoA-binding protein</fullName>
    </submittedName>
</protein>
<evidence type="ECO:0000313" key="4">
    <source>
        <dbReference type="Proteomes" id="UP000813463"/>
    </source>
</evidence>
<feature type="domain" description="ACB" evidence="3">
    <location>
        <begin position="3"/>
        <end position="87"/>
    </location>
</feature>
<dbReference type="OrthoDB" id="346910at2759"/>
<evidence type="ECO:0000256" key="1">
    <source>
        <dbReference type="ARBA" id="ARBA00005567"/>
    </source>
</evidence>
<evidence type="ECO:0000259" key="3">
    <source>
        <dbReference type="PROSITE" id="PS51228"/>
    </source>
</evidence>
<dbReference type="PANTHER" id="PTHR23310">
    <property type="entry name" value="ACYL-COA-BINDING PROTEIN, ACBP"/>
    <property type="match status" value="1"/>
</dbReference>
<dbReference type="Proteomes" id="UP000813463">
    <property type="component" value="Chromosome 6"/>
</dbReference>
<dbReference type="InterPro" id="IPR000582">
    <property type="entry name" value="Acyl-CoA-binding_protein"/>
</dbReference>
<dbReference type="RefSeq" id="XP_021862396.1">
    <property type="nucleotide sequence ID" value="XM_022006704.2"/>
</dbReference>
<dbReference type="GO" id="GO:0006631">
    <property type="term" value="P:fatty acid metabolic process"/>
    <property type="evidence" value="ECO:0000318"/>
    <property type="project" value="GO_Central"/>
</dbReference>
<evidence type="ECO:0000256" key="2">
    <source>
        <dbReference type="ARBA" id="ARBA00023121"/>
    </source>
</evidence>
<keyword evidence="2" id="KW-0446">Lipid-binding</keyword>
<comment type="similarity">
    <text evidence="1">Belongs to the ACBP family.</text>
</comment>
<dbReference type="SUPFAM" id="SSF47027">
    <property type="entry name" value="Acyl-CoA binding protein"/>
    <property type="match status" value="1"/>
</dbReference>
<dbReference type="PRINTS" id="PR00689">
    <property type="entry name" value="ACOABINDINGP"/>
</dbReference>
<keyword evidence="4" id="KW-1185">Reference proteome</keyword>
<dbReference type="Gene3D" id="1.20.80.10">
    <property type="match status" value="1"/>
</dbReference>
<dbReference type="GO" id="GO:0000062">
    <property type="term" value="F:fatty-acyl-CoA binding"/>
    <property type="evidence" value="ECO:0000318"/>
    <property type="project" value="GO_Central"/>
</dbReference>
<evidence type="ECO:0000313" key="5">
    <source>
        <dbReference type="RefSeq" id="XP_021862396.1"/>
    </source>
</evidence>
<name>A0A9R0J7M8_SPIOL</name>
<dbReference type="FunFam" id="1.20.80.10:FF:000010">
    <property type="entry name" value="Acyl-CoA-binding domain-containing protein 5"/>
    <property type="match status" value="1"/>
</dbReference>
<sequence>MGLQEDFEAYAEKVRSLPAATNDDLLILYGLYKQGNVGDVNTARPGMFDLKGKAKWDAWKANEGKAKEDCMNDYITKAKQLLEAAGLPC</sequence>
<dbReference type="InterPro" id="IPR035984">
    <property type="entry name" value="Acyl-CoA-binding_sf"/>
</dbReference>
<accession>A0A9R0J7M8</accession>
<dbReference type="GeneID" id="110801355"/>
<dbReference type="AlphaFoldDB" id="A0A9R0J7M8"/>